<reference evidence="2" key="1">
    <citation type="submission" date="2016-06" db="EMBL/GenBank/DDBJ databases">
        <title>Parallel loss of symbiosis genes in relatives of nitrogen-fixing non-legume Parasponia.</title>
        <authorList>
            <person name="Van Velzen R."/>
            <person name="Holmer R."/>
            <person name="Bu F."/>
            <person name="Rutten L."/>
            <person name="Van Zeijl A."/>
            <person name="Liu W."/>
            <person name="Santuari L."/>
            <person name="Cao Q."/>
            <person name="Sharma T."/>
            <person name="Shen D."/>
            <person name="Roswanjaya Y."/>
            <person name="Wardhani T."/>
            <person name="Kalhor M.S."/>
            <person name="Jansen J."/>
            <person name="Van den Hoogen J."/>
            <person name="Gungor B."/>
            <person name="Hartog M."/>
            <person name="Hontelez J."/>
            <person name="Verver J."/>
            <person name="Yang W.-C."/>
            <person name="Schijlen E."/>
            <person name="Repin R."/>
            <person name="Schilthuizen M."/>
            <person name="Schranz E."/>
            <person name="Heidstra R."/>
            <person name="Miyata K."/>
            <person name="Fedorova E."/>
            <person name="Kohlen W."/>
            <person name="Bisseling T."/>
            <person name="Smit S."/>
            <person name="Geurts R."/>
        </authorList>
    </citation>
    <scope>NUCLEOTIDE SEQUENCE [LARGE SCALE GENOMIC DNA]</scope>
    <source>
        <strain evidence="2">cv. WU1-14</strain>
    </source>
</reference>
<protein>
    <submittedName>
        <fullName evidence="1">Uncharacterized protein</fullName>
    </submittedName>
</protein>
<evidence type="ECO:0000313" key="2">
    <source>
        <dbReference type="Proteomes" id="UP000237105"/>
    </source>
</evidence>
<dbReference type="Proteomes" id="UP000237105">
    <property type="component" value="Unassembled WGS sequence"/>
</dbReference>
<dbReference type="AlphaFoldDB" id="A0A2P5ASQ1"/>
<dbReference type="EMBL" id="JXTB01000462">
    <property type="protein sequence ID" value="PON39573.1"/>
    <property type="molecule type" value="Genomic_DNA"/>
</dbReference>
<keyword evidence="2" id="KW-1185">Reference proteome</keyword>
<organism evidence="1 2">
    <name type="scientific">Parasponia andersonii</name>
    <name type="common">Sponia andersonii</name>
    <dbReference type="NCBI Taxonomy" id="3476"/>
    <lineage>
        <taxon>Eukaryota</taxon>
        <taxon>Viridiplantae</taxon>
        <taxon>Streptophyta</taxon>
        <taxon>Embryophyta</taxon>
        <taxon>Tracheophyta</taxon>
        <taxon>Spermatophyta</taxon>
        <taxon>Magnoliopsida</taxon>
        <taxon>eudicotyledons</taxon>
        <taxon>Gunneridae</taxon>
        <taxon>Pentapetalae</taxon>
        <taxon>rosids</taxon>
        <taxon>fabids</taxon>
        <taxon>Rosales</taxon>
        <taxon>Cannabaceae</taxon>
        <taxon>Parasponia</taxon>
    </lineage>
</organism>
<feature type="non-terminal residue" evidence="1">
    <location>
        <position position="1"/>
    </location>
</feature>
<sequence length="80" mass="8865">TLLPPTYRPPWTLVAINSSSAAANLFVATTDVLSSLIFVSDPHPWMLLNTGFATADLFTLQQLSMLYRHQPSSITRTVLF</sequence>
<gene>
    <name evidence="1" type="ORF">PanWU01x14_304080</name>
</gene>
<proteinExistence type="predicted"/>
<name>A0A2P5ASQ1_PARAD</name>
<comment type="caution">
    <text evidence="1">The sequence shown here is derived from an EMBL/GenBank/DDBJ whole genome shotgun (WGS) entry which is preliminary data.</text>
</comment>
<dbReference type="OrthoDB" id="10548524at2759"/>
<evidence type="ECO:0000313" key="1">
    <source>
        <dbReference type="EMBL" id="PON39573.1"/>
    </source>
</evidence>
<accession>A0A2P5ASQ1</accession>